<name>A0A2U8GV21_9RHOO</name>
<evidence type="ECO:0000313" key="3">
    <source>
        <dbReference type="Proteomes" id="UP000244902"/>
    </source>
</evidence>
<reference evidence="2 3" key="1">
    <citation type="submission" date="2017-06" db="EMBL/GenBank/DDBJ databases">
        <title>Azoarcus sp. TSNA42 complete genome sequence.</title>
        <authorList>
            <person name="Woo J.-H."/>
            <person name="Kim H.-S."/>
        </authorList>
    </citation>
    <scope>NUCLEOTIDE SEQUENCE [LARGE SCALE GENOMIC DNA]</scope>
    <source>
        <strain evidence="2 3">TSNA42</strain>
    </source>
</reference>
<dbReference type="Gene3D" id="3.40.50.300">
    <property type="entry name" value="P-loop containing nucleotide triphosphate hydrolases"/>
    <property type="match status" value="1"/>
</dbReference>
<dbReference type="InterPro" id="IPR027600">
    <property type="entry name" value="HprK-rel_A"/>
</dbReference>
<proteinExistence type="predicted"/>
<accession>A0A2U8GV21</accession>
<gene>
    <name evidence="1" type="ORF">CEW83_19360</name>
    <name evidence="2" type="ORF">CEW87_11105</name>
</gene>
<organism evidence="1 4">
    <name type="scientific">Parazoarcus communis</name>
    <dbReference type="NCBI Taxonomy" id="41977"/>
    <lineage>
        <taxon>Bacteria</taxon>
        <taxon>Pseudomonadati</taxon>
        <taxon>Pseudomonadota</taxon>
        <taxon>Betaproteobacteria</taxon>
        <taxon>Rhodocyclales</taxon>
        <taxon>Zoogloeaceae</taxon>
        <taxon>Parazoarcus</taxon>
    </lineage>
</organism>
<dbReference type="EMBL" id="CP022188">
    <property type="protein sequence ID" value="AWI79869.1"/>
    <property type="molecule type" value="Genomic_DNA"/>
</dbReference>
<keyword evidence="1" id="KW-0808">Transferase</keyword>
<dbReference type="Proteomes" id="UP000244930">
    <property type="component" value="Chromosome"/>
</dbReference>
<reference evidence="1 4" key="2">
    <citation type="submission" date="2017-06" db="EMBL/GenBank/DDBJ databases">
        <title>Azoarcus.</title>
        <authorList>
            <person name="Woo J.-H."/>
            <person name="Kim H.-S."/>
        </authorList>
    </citation>
    <scope>NUCLEOTIDE SEQUENCE [LARGE SCALE GENOMIC DNA]</scope>
    <source>
        <strain evidence="1 4">TSPY31</strain>
    </source>
</reference>
<dbReference type="Proteomes" id="UP000244902">
    <property type="component" value="Chromosome"/>
</dbReference>
<dbReference type="KEGG" id="acom:CEW83_19360"/>
<protein>
    <submittedName>
        <fullName evidence="1">HprK-related kinase A</fullName>
    </submittedName>
</protein>
<dbReference type="NCBIfam" id="TIGR04352">
    <property type="entry name" value="HprK_rel_A"/>
    <property type="match status" value="1"/>
</dbReference>
<evidence type="ECO:0000313" key="4">
    <source>
        <dbReference type="Proteomes" id="UP000244930"/>
    </source>
</evidence>
<dbReference type="AlphaFoldDB" id="A0A2U8GV21"/>
<dbReference type="RefSeq" id="WP_108950822.1">
    <property type="nucleotide sequence ID" value="NZ_CP022187.1"/>
</dbReference>
<evidence type="ECO:0000313" key="2">
    <source>
        <dbReference type="EMBL" id="AWI79869.1"/>
    </source>
</evidence>
<dbReference type="OrthoDB" id="4544211at2"/>
<keyword evidence="1" id="KW-0418">Kinase</keyword>
<dbReference type="SUPFAM" id="SSF53795">
    <property type="entry name" value="PEP carboxykinase-like"/>
    <property type="match status" value="1"/>
</dbReference>
<evidence type="ECO:0000313" key="1">
    <source>
        <dbReference type="EMBL" id="AWI77123.1"/>
    </source>
</evidence>
<dbReference type="InterPro" id="IPR027417">
    <property type="entry name" value="P-loop_NTPase"/>
</dbReference>
<dbReference type="GO" id="GO:0016301">
    <property type="term" value="F:kinase activity"/>
    <property type="evidence" value="ECO:0007669"/>
    <property type="project" value="UniProtKB-KW"/>
</dbReference>
<sequence length="315" mass="34649">MSTPTPFDKLANIDESRTIAALGGPGLILDLGPLLARVRVRNRQVARQLLSLYGEFPSTLEDGFAHLDVEVGRRPWPTSLFKPQARFISDGHEPFVPLPEAHALPLIEWGMNWTIATRVPNFLIVHAAVIALDDRAIVLPGIPGAGKSTLCAALVAAGWRLLSDEFALIHPDTLQIHPIPRPISLKNASIDIIRARWPDAWSSPPVLDTSKGSVSLFRPPTESVHSMKRTASATSVIFPKYASGKDLSFEAIPRARALARLSEHVVNFTELPRKHFGVMDRLFKFCQAADLEYSDLDQAISHLGSLIRSDNEQNA</sequence>
<keyword evidence="4" id="KW-1185">Reference proteome</keyword>
<dbReference type="EMBL" id="CP022187">
    <property type="protein sequence ID" value="AWI77123.1"/>
    <property type="molecule type" value="Genomic_DNA"/>
</dbReference>